<feature type="signal peptide" evidence="2">
    <location>
        <begin position="1"/>
        <end position="32"/>
    </location>
</feature>
<protein>
    <submittedName>
        <fullName evidence="3">FMN-binding protein</fullName>
    </submittedName>
</protein>
<evidence type="ECO:0000313" key="3">
    <source>
        <dbReference type="EMBL" id="NEB92141.1"/>
    </source>
</evidence>
<comment type="caution">
    <text evidence="3">The sequence shown here is derived from an EMBL/GenBank/DDBJ whole genome shotgun (WGS) entry which is preliminary data.</text>
</comment>
<sequence length="113" mass="11024">MRRVMLATAATVSGVVLLLSLKPASDPASASAAAPPASAAAQESPQGGSGGGAQASDRAGTVTGDAEQTPYGAVRVRLTVSGGKITKAEAVEAPKGPTSDEKTALAVPRLNQA</sequence>
<feature type="chain" id="PRO_5029653380" evidence="2">
    <location>
        <begin position="33"/>
        <end position="113"/>
    </location>
</feature>
<reference evidence="3 4" key="1">
    <citation type="submission" date="2020-01" db="EMBL/GenBank/DDBJ databases">
        <title>Insect and environment-associated Actinomycetes.</title>
        <authorList>
            <person name="Currrie C."/>
            <person name="Chevrette M."/>
            <person name="Carlson C."/>
            <person name="Stubbendieck R."/>
            <person name="Wendt-Pienkowski E."/>
        </authorList>
    </citation>
    <scope>NUCLEOTIDE SEQUENCE [LARGE SCALE GENOMIC DNA]</scope>
    <source>
        <strain evidence="3 4">SID7754</strain>
    </source>
</reference>
<name>A0A7K3QQG5_9ACTN</name>
<feature type="region of interest" description="Disordered" evidence="1">
    <location>
        <begin position="86"/>
        <end position="113"/>
    </location>
</feature>
<dbReference type="EMBL" id="JAAGMR010000127">
    <property type="protein sequence ID" value="NEB92141.1"/>
    <property type="molecule type" value="Genomic_DNA"/>
</dbReference>
<organism evidence="3 4">
    <name type="scientific">Streptomyces bauhiniae</name>
    <dbReference type="NCBI Taxonomy" id="2340725"/>
    <lineage>
        <taxon>Bacteria</taxon>
        <taxon>Bacillati</taxon>
        <taxon>Actinomycetota</taxon>
        <taxon>Actinomycetes</taxon>
        <taxon>Kitasatosporales</taxon>
        <taxon>Streptomycetaceae</taxon>
        <taxon>Streptomyces</taxon>
    </lineage>
</organism>
<feature type="compositionally biased region" description="Basic and acidic residues" evidence="1">
    <location>
        <begin position="86"/>
        <end position="103"/>
    </location>
</feature>
<accession>A0A7K3QQG5</accession>
<feature type="region of interest" description="Disordered" evidence="1">
    <location>
        <begin position="25"/>
        <end position="73"/>
    </location>
</feature>
<evidence type="ECO:0000256" key="2">
    <source>
        <dbReference type="SAM" id="SignalP"/>
    </source>
</evidence>
<evidence type="ECO:0000256" key="1">
    <source>
        <dbReference type="SAM" id="MobiDB-lite"/>
    </source>
</evidence>
<dbReference type="AlphaFoldDB" id="A0A7K3QQG5"/>
<dbReference type="Proteomes" id="UP000470520">
    <property type="component" value="Unassembled WGS sequence"/>
</dbReference>
<feature type="non-terminal residue" evidence="3">
    <location>
        <position position="113"/>
    </location>
</feature>
<evidence type="ECO:0000313" key="4">
    <source>
        <dbReference type="Proteomes" id="UP000470520"/>
    </source>
</evidence>
<gene>
    <name evidence="3" type="ORF">G3I21_10470</name>
</gene>
<proteinExistence type="predicted"/>
<keyword evidence="2" id="KW-0732">Signal</keyword>
<feature type="compositionally biased region" description="Low complexity" evidence="1">
    <location>
        <begin position="25"/>
        <end position="46"/>
    </location>
</feature>